<accession>A0A8S0RYK1</accession>
<comment type="caution">
    <text evidence="2">The sequence shown here is derived from an EMBL/GenBank/DDBJ whole genome shotgun (WGS) entry which is preliminary data.</text>
</comment>
<dbReference type="PROSITE" id="PS50082">
    <property type="entry name" value="WD_REPEATS_2"/>
    <property type="match status" value="1"/>
</dbReference>
<keyword evidence="3" id="KW-1185">Reference proteome</keyword>
<dbReference type="GO" id="GO:0046540">
    <property type="term" value="C:U4/U6 x U5 tri-snRNP complex"/>
    <property type="evidence" value="ECO:0007669"/>
    <property type="project" value="TreeGrafter"/>
</dbReference>
<dbReference type="SUPFAM" id="SSF50978">
    <property type="entry name" value="WD40 repeat-like"/>
    <property type="match status" value="1"/>
</dbReference>
<dbReference type="PANTHER" id="PTHR19846:SF0">
    <property type="entry name" value="PRE-MRNA PROCESSING FACTOR 4"/>
    <property type="match status" value="1"/>
</dbReference>
<dbReference type="AlphaFoldDB" id="A0A8S0RYK1"/>
<name>A0A8S0RYK1_OLEEU</name>
<evidence type="ECO:0000313" key="3">
    <source>
        <dbReference type="Proteomes" id="UP000594638"/>
    </source>
</evidence>
<evidence type="ECO:0000256" key="1">
    <source>
        <dbReference type="PROSITE-ProRule" id="PRU00221"/>
    </source>
</evidence>
<gene>
    <name evidence="2" type="ORF">OLEA9_A013979</name>
</gene>
<dbReference type="GO" id="GO:0017070">
    <property type="term" value="F:U6 snRNA binding"/>
    <property type="evidence" value="ECO:0007669"/>
    <property type="project" value="TreeGrafter"/>
</dbReference>
<sequence>MGYLSTGCWITNDESNLLLCSFQVWSSRDFKPVKTLSGHESKVTSLDVVGDGECIGTVSHDRTIKLWSSKDDEKEKTMDID</sequence>
<proteinExistence type="predicted"/>
<keyword evidence="1" id="KW-0853">WD repeat</keyword>
<organism evidence="2 3">
    <name type="scientific">Olea europaea subsp. europaea</name>
    <dbReference type="NCBI Taxonomy" id="158383"/>
    <lineage>
        <taxon>Eukaryota</taxon>
        <taxon>Viridiplantae</taxon>
        <taxon>Streptophyta</taxon>
        <taxon>Embryophyta</taxon>
        <taxon>Tracheophyta</taxon>
        <taxon>Spermatophyta</taxon>
        <taxon>Magnoliopsida</taxon>
        <taxon>eudicotyledons</taxon>
        <taxon>Gunneridae</taxon>
        <taxon>Pentapetalae</taxon>
        <taxon>asterids</taxon>
        <taxon>lamiids</taxon>
        <taxon>Lamiales</taxon>
        <taxon>Oleaceae</taxon>
        <taxon>Oleeae</taxon>
        <taxon>Olea</taxon>
    </lineage>
</organism>
<dbReference type="Gramene" id="OE9A013979T1">
    <property type="protein sequence ID" value="OE9A013979C1"/>
    <property type="gene ID" value="OE9A013979"/>
</dbReference>
<evidence type="ECO:0000313" key="2">
    <source>
        <dbReference type="EMBL" id="CAA2984189.1"/>
    </source>
</evidence>
<dbReference type="OrthoDB" id="1107487at2759"/>
<dbReference type="PANTHER" id="PTHR19846">
    <property type="entry name" value="WD40 REPEAT PROTEIN"/>
    <property type="match status" value="1"/>
</dbReference>
<dbReference type="EMBL" id="CACTIH010003755">
    <property type="protein sequence ID" value="CAA2984189.1"/>
    <property type="molecule type" value="Genomic_DNA"/>
</dbReference>
<protein>
    <submittedName>
        <fullName evidence="2">U4 U6 small nuclear ribonucleo PRP4</fullName>
    </submittedName>
</protein>
<dbReference type="InterPro" id="IPR001680">
    <property type="entry name" value="WD40_rpt"/>
</dbReference>
<feature type="repeat" description="WD" evidence="1">
    <location>
        <begin position="36"/>
        <end position="77"/>
    </location>
</feature>
<dbReference type="InterPro" id="IPR015943">
    <property type="entry name" value="WD40/YVTN_repeat-like_dom_sf"/>
</dbReference>
<dbReference type="PROSITE" id="PS50294">
    <property type="entry name" value="WD_REPEATS_REGION"/>
    <property type="match status" value="1"/>
</dbReference>
<reference evidence="2 3" key="1">
    <citation type="submission" date="2019-12" db="EMBL/GenBank/DDBJ databases">
        <authorList>
            <person name="Alioto T."/>
            <person name="Alioto T."/>
            <person name="Gomez Garrido J."/>
        </authorList>
    </citation>
    <scope>NUCLEOTIDE SEQUENCE [LARGE SCALE GENOMIC DNA]</scope>
</reference>
<dbReference type="Pfam" id="PF00400">
    <property type="entry name" value="WD40"/>
    <property type="match status" value="1"/>
</dbReference>
<dbReference type="Proteomes" id="UP000594638">
    <property type="component" value="Unassembled WGS sequence"/>
</dbReference>
<dbReference type="Gene3D" id="2.130.10.10">
    <property type="entry name" value="YVTN repeat-like/Quinoprotein amine dehydrogenase"/>
    <property type="match status" value="1"/>
</dbReference>
<dbReference type="InterPro" id="IPR036322">
    <property type="entry name" value="WD40_repeat_dom_sf"/>
</dbReference>
<dbReference type="GO" id="GO:0030621">
    <property type="term" value="F:U4 snRNA binding"/>
    <property type="evidence" value="ECO:0007669"/>
    <property type="project" value="TreeGrafter"/>
</dbReference>
<dbReference type="GO" id="GO:0000398">
    <property type="term" value="P:mRNA splicing, via spliceosome"/>
    <property type="evidence" value="ECO:0007669"/>
    <property type="project" value="TreeGrafter"/>
</dbReference>
<dbReference type="SMART" id="SM00320">
    <property type="entry name" value="WD40"/>
    <property type="match status" value="1"/>
</dbReference>